<dbReference type="GO" id="GO:0003723">
    <property type="term" value="F:RNA binding"/>
    <property type="evidence" value="ECO:0007669"/>
    <property type="project" value="UniProtKB-UniRule"/>
</dbReference>
<dbReference type="PROSITE" id="PS51689">
    <property type="entry name" value="SAM_RNA_A_N6_MT"/>
    <property type="match status" value="1"/>
</dbReference>
<reference evidence="14 15" key="1">
    <citation type="submission" date="2024-03" db="EMBL/GenBank/DDBJ databases">
        <title>The genome assembly and annotation of the cricket Gryllus longicercus Weissman &amp; Gray.</title>
        <authorList>
            <person name="Szrajer S."/>
            <person name="Gray D."/>
            <person name="Ylla G."/>
        </authorList>
    </citation>
    <scope>NUCLEOTIDE SEQUENCE [LARGE SCALE GENOMIC DNA]</scope>
    <source>
        <strain evidence="14">DAG 2021-001</strain>
        <tissue evidence="14">Whole body minus gut</tissue>
    </source>
</reference>
<keyword evidence="2 12" id="KW-0698">rRNA processing</keyword>
<protein>
    <recommendedName>
        <fullName evidence="12">rRNA adenine N(6)-methyltransferase</fullName>
        <ecNumber evidence="12">2.1.1.-</ecNumber>
    </recommendedName>
</protein>
<evidence type="ECO:0000259" key="13">
    <source>
        <dbReference type="SMART" id="SM00650"/>
    </source>
</evidence>
<evidence type="ECO:0000256" key="8">
    <source>
        <dbReference type="ARBA" id="ARBA00023015"/>
    </source>
</evidence>
<evidence type="ECO:0000256" key="1">
    <source>
        <dbReference type="ARBA" id="ARBA00004173"/>
    </source>
</evidence>
<keyword evidence="4 11" id="KW-0808">Transferase</keyword>
<feature type="binding site" evidence="11">
    <location>
        <position position="60"/>
    </location>
    <ligand>
        <name>S-adenosyl-L-methionine</name>
        <dbReference type="ChEBI" id="CHEBI:59789"/>
    </ligand>
</feature>
<evidence type="ECO:0000313" key="15">
    <source>
        <dbReference type="Proteomes" id="UP001378592"/>
    </source>
</evidence>
<feature type="binding site" evidence="11">
    <location>
        <position position="33"/>
    </location>
    <ligand>
        <name>S-adenosyl-L-methionine</name>
        <dbReference type="ChEBI" id="CHEBI:59789"/>
    </ligand>
</feature>
<dbReference type="PANTHER" id="PTHR11727">
    <property type="entry name" value="DIMETHYLADENOSINE TRANSFERASE"/>
    <property type="match status" value="1"/>
</dbReference>
<name>A0AAN9VDR0_9ORTH</name>
<dbReference type="GO" id="GO:0006391">
    <property type="term" value="P:transcription initiation at mitochondrial promoter"/>
    <property type="evidence" value="ECO:0007669"/>
    <property type="project" value="TreeGrafter"/>
</dbReference>
<keyword evidence="15" id="KW-1185">Reference proteome</keyword>
<dbReference type="InterPro" id="IPR011530">
    <property type="entry name" value="rRNA_adenine_dimethylase"/>
</dbReference>
<dbReference type="Gene3D" id="1.10.8.100">
    <property type="entry name" value="Ribosomal RNA adenine dimethylase-like, domain 2"/>
    <property type="match status" value="1"/>
</dbReference>
<dbReference type="InterPro" id="IPR029063">
    <property type="entry name" value="SAM-dependent_MTases_sf"/>
</dbReference>
<evidence type="ECO:0000256" key="11">
    <source>
        <dbReference type="PROSITE-ProRule" id="PRU01026"/>
    </source>
</evidence>
<evidence type="ECO:0000256" key="5">
    <source>
        <dbReference type="ARBA" id="ARBA00022691"/>
    </source>
</evidence>
<dbReference type="PANTHER" id="PTHR11727:SF17">
    <property type="entry name" value="DIMETHYLADENOSINE TRANSFERASE 1, MITOCHONDRIAL"/>
    <property type="match status" value="1"/>
</dbReference>
<comment type="similarity">
    <text evidence="11 12">Belongs to the class I-like SAM-binding methyltransferase superfamily. rRNA adenine N(6)-methyltransferase family.</text>
</comment>
<sequence length="348" mass="40079">MGVEVAVRLPPLPSIRDIISLYKINALRKLSQNFLLDTRIIDRIVKTAGRIEDGYVCEVGPGPGGITRSILKRNPRRVIVIEKDKRFLPSLELLADASQGHMDIILGDVMSYKMDKVFPDDYCKPWDGPPPNIHLIGNLPFNVSTPLIIKWMKSISEKNSAWTYGRTKMTLTFQKEVAERLVAPISSDQRCRLSVMCQNWCKITHKFTIPGTAFLPKPEVDVGVVHFEPLVQPIINLPFEIVEKVVRCIFSFRQKYCVRGIETLFPKKIRVSFAKEMYEIAEVNPQTQPFRLNLEEFRRLCEAYKLICDRDPRLLKYNHRASKMELEEFEDLNNDLLSCNNEELGVLK</sequence>
<dbReference type="GO" id="GO:0005759">
    <property type="term" value="C:mitochondrial matrix"/>
    <property type="evidence" value="ECO:0007669"/>
    <property type="project" value="TreeGrafter"/>
</dbReference>
<keyword evidence="5 11" id="KW-0949">S-adenosyl-L-methionine</keyword>
<evidence type="ECO:0000256" key="9">
    <source>
        <dbReference type="ARBA" id="ARBA00023128"/>
    </source>
</evidence>
<evidence type="ECO:0000256" key="6">
    <source>
        <dbReference type="ARBA" id="ARBA00022884"/>
    </source>
</evidence>
<dbReference type="InterPro" id="IPR020598">
    <property type="entry name" value="rRNA_Ade_methylase_Trfase_N"/>
</dbReference>
<feature type="binding site" evidence="11">
    <location>
        <position position="108"/>
    </location>
    <ligand>
        <name>S-adenosyl-L-methionine</name>
        <dbReference type="ChEBI" id="CHEBI:59789"/>
    </ligand>
</feature>
<evidence type="ECO:0000256" key="4">
    <source>
        <dbReference type="ARBA" id="ARBA00022679"/>
    </source>
</evidence>
<feature type="binding site" evidence="11">
    <location>
        <position position="35"/>
    </location>
    <ligand>
        <name>S-adenosyl-L-methionine</name>
        <dbReference type="ChEBI" id="CHEBI:59789"/>
    </ligand>
</feature>
<keyword evidence="9" id="KW-0496">Mitochondrion</keyword>
<keyword evidence="3 11" id="KW-0489">Methyltransferase</keyword>
<comment type="caution">
    <text evidence="14">The sequence shown here is derived from an EMBL/GenBank/DDBJ whole genome shotgun (WGS) entry which is preliminary data.</text>
</comment>
<dbReference type="FunFam" id="3.40.50.150:FF:000109">
    <property type="entry name" value="rRNA adenine N(6)-methyltransferase"/>
    <property type="match status" value="1"/>
</dbReference>
<evidence type="ECO:0000256" key="12">
    <source>
        <dbReference type="RuleBase" id="RU362106"/>
    </source>
</evidence>
<dbReference type="GO" id="GO:0034246">
    <property type="term" value="F:mitochondrial transcription factor activity"/>
    <property type="evidence" value="ECO:0007669"/>
    <property type="project" value="TreeGrafter"/>
</dbReference>
<organism evidence="14 15">
    <name type="scientific">Gryllus longicercus</name>
    <dbReference type="NCBI Taxonomy" id="2509291"/>
    <lineage>
        <taxon>Eukaryota</taxon>
        <taxon>Metazoa</taxon>
        <taxon>Ecdysozoa</taxon>
        <taxon>Arthropoda</taxon>
        <taxon>Hexapoda</taxon>
        <taxon>Insecta</taxon>
        <taxon>Pterygota</taxon>
        <taxon>Neoptera</taxon>
        <taxon>Polyneoptera</taxon>
        <taxon>Orthoptera</taxon>
        <taxon>Ensifera</taxon>
        <taxon>Gryllidea</taxon>
        <taxon>Grylloidea</taxon>
        <taxon>Gryllidae</taxon>
        <taxon>Gryllinae</taxon>
        <taxon>Gryllus</taxon>
    </lineage>
</organism>
<dbReference type="InterPro" id="IPR023165">
    <property type="entry name" value="rRNA_Ade_diMease-like_C"/>
</dbReference>
<dbReference type="Proteomes" id="UP001378592">
    <property type="component" value="Unassembled WGS sequence"/>
</dbReference>
<proteinExistence type="inferred from homology"/>
<accession>A0AAN9VDR0</accession>
<keyword evidence="6 11" id="KW-0694">RNA-binding</keyword>
<evidence type="ECO:0000313" key="14">
    <source>
        <dbReference type="EMBL" id="KAK7862924.1"/>
    </source>
</evidence>
<gene>
    <name evidence="14" type="ORF">R5R35_002971</name>
</gene>
<dbReference type="AlphaFoldDB" id="A0AAN9VDR0"/>
<dbReference type="CDD" id="cd02440">
    <property type="entry name" value="AdoMet_MTases"/>
    <property type="match status" value="1"/>
</dbReference>
<dbReference type="EC" id="2.1.1.-" evidence="12"/>
<dbReference type="Pfam" id="PF00398">
    <property type="entry name" value="RrnaAD"/>
    <property type="match status" value="1"/>
</dbReference>
<comment type="subcellular location">
    <subcellularLocation>
        <location evidence="1">Mitochondrion</location>
    </subcellularLocation>
</comment>
<dbReference type="FunFam" id="1.10.8.100:FF:000006">
    <property type="entry name" value="rRNA adenine N(6)-methyltransferase"/>
    <property type="match status" value="1"/>
</dbReference>
<feature type="binding site" evidence="11">
    <location>
        <position position="138"/>
    </location>
    <ligand>
        <name>S-adenosyl-L-methionine</name>
        <dbReference type="ChEBI" id="CHEBI:59789"/>
    </ligand>
</feature>
<dbReference type="NCBIfam" id="TIGR00755">
    <property type="entry name" value="ksgA"/>
    <property type="match status" value="1"/>
</dbReference>
<keyword evidence="8" id="KW-0805">Transcription regulation</keyword>
<keyword evidence="7" id="KW-0809">Transit peptide</keyword>
<evidence type="ECO:0000256" key="10">
    <source>
        <dbReference type="ARBA" id="ARBA00023163"/>
    </source>
</evidence>
<dbReference type="Gene3D" id="3.40.50.150">
    <property type="entry name" value="Vaccinia Virus protein VP39"/>
    <property type="match status" value="1"/>
</dbReference>
<evidence type="ECO:0000256" key="3">
    <source>
        <dbReference type="ARBA" id="ARBA00022603"/>
    </source>
</evidence>
<dbReference type="EMBL" id="JAZDUA010000250">
    <property type="protein sequence ID" value="KAK7862924.1"/>
    <property type="molecule type" value="Genomic_DNA"/>
</dbReference>
<feature type="domain" description="Ribosomal RNA adenine methylase transferase N-terminal" evidence="13">
    <location>
        <begin position="40"/>
        <end position="231"/>
    </location>
</feature>
<dbReference type="GO" id="GO:0000179">
    <property type="term" value="F:rRNA (adenine-N6,N6-)-dimethyltransferase activity"/>
    <property type="evidence" value="ECO:0007669"/>
    <property type="project" value="UniProtKB-UniRule"/>
</dbReference>
<feature type="binding site" evidence="11">
    <location>
        <position position="82"/>
    </location>
    <ligand>
        <name>S-adenosyl-L-methionine</name>
        <dbReference type="ChEBI" id="CHEBI:59789"/>
    </ligand>
</feature>
<dbReference type="SUPFAM" id="SSF53335">
    <property type="entry name" value="S-adenosyl-L-methionine-dependent methyltransferases"/>
    <property type="match status" value="1"/>
</dbReference>
<evidence type="ECO:0000256" key="7">
    <source>
        <dbReference type="ARBA" id="ARBA00022946"/>
    </source>
</evidence>
<dbReference type="InterPro" id="IPR001737">
    <property type="entry name" value="KsgA/Erm"/>
</dbReference>
<dbReference type="SMART" id="SM00650">
    <property type="entry name" value="rADc"/>
    <property type="match status" value="1"/>
</dbReference>
<evidence type="ECO:0000256" key="2">
    <source>
        <dbReference type="ARBA" id="ARBA00022552"/>
    </source>
</evidence>
<keyword evidence="10" id="KW-0804">Transcription</keyword>